<reference evidence="8 9" key="1">
    <citation type="journal article" date="2020" name="ISME J.">
        <title>Uncovering the hidden diversity of litter-decomposition mechanisms in mushroom-forming fungi.</title>
        <authorList>
            <person name="Floudas D."/>
            <person name="Bentzer J."/>
            <person name="Ahren D."/>
            <person name="Johansson T."/>
            <person name="Persson P."/>
            <person name="Tunlid A."/>
        </authorList>
    </citation>
    <scope>NUCLEOTIDE SEQUENCE [LARGE SCALE GENOMIC DNA]</scope>
    <source>
        <strain evidence="8 9">CBS 101986</strain>
    </source>
</reference>
<keyword evidence="3" id="KW-0119">Carbohydrate metabolism</keyword>
<dbReference type="Gene3D" id="2.115.10.20">
    <property type="entry name" value="Glycosyl hydrolase domain, family 43"/>
    <property type="match status" value="1"/>
</dbReference>
<gene>
    <name evidence="8" type="ORF">D9619_003607</name>
</gene>
<evidence type="ECO:0000256" key="7">
    <source>
        <dbReference type="SAM" id="MobiDB-lite"/>
    </source>
</evidence>
<evidence type="ECO:0000256" key="2">
    <source>
        <dbReference type="ARBA" id="ARBA00022801"/>
    </source>
</evidence>
<dbReference type="SUPFAM" id="SSF75005">
    <property type="entry name" value="Arabinanase/levansucrase/invertase"/>
    <property type="match status" value="1"/>
</dbReference>
<organism evidence="8 9">
    <name type="scientific">Psilocybe cf. subviscida</name>
    <dbReference type="NCBI Taxonomy" id="2480587"/>
    <lineage>
        <taxon>Eukaryota</taxon>
        <taxon>Fungi</taxon>
        <taxon>Dikarya</taxon>
        <taxon>Basidiomycota</taxon>
        <taxon>Agaricomycotina</taxon>
        <taxon>Agaricomycetes</taxon>
        <taxon>Agaricomycetidae</taxon>
        <taxon>Agaricales</taxon>
        <taxon>Agaricineae</taxon>
        <taxon>Strophariaceae</taxon>
        <taxon>Psilocybe</taxon>
    </lineage>
</organism>
<sequence length="372" mass="41840">MRTERQRKGWSEQTTTHGHGGGRAKRLGKQRYNDTRLDAGRDDAHWIVADSRSFSSSSGILSKFTNLRIFTLCSATTSYPARPKLFHILRLLMSTGTHSTMQTPSFHLLGCFEQLTLLSYSKALSNTWKTIGLHPLLPHRFTMKFWSALISAAPALRPLAQYWTLSHPSQQTIPLSRSSIQRIRHTTGSMAVGVAVADSITGPYRDALGKPLVENNEIDPTVWIDDDGQAYLYCGLPIKFTLTTQGFGTRTGNAQRPTTFEEGPWIYKRNGLYYLVYAADCCSEDIRYSTALDYRTLDLSWCYHGYRWSQLYQPPRCIVEYRGHSYSFYHNGALLGGSGYTRSVCVEQSSYNIDSSIPTISMTTNGPPKSVP</sequence>
<evidence type="ECO:0000256" key="3">
    <source>
        <dbReference type="ARBA" id="ARBA00023277"/>
    </source>
</evidence>
<evidence type="ECO:0000313" key="9">
    <source>
        <dbReference type="Proteomes" id="UP000567179"/>
    </source>
</evidence>
<dbReference type="PANTHER" id="PTHR43772">
    <property type="entry name" value="ENDO-1,4-BETA-XYLANASE"/>
    <property type="match status" value="1"/>
</dbReference>
<evidence type="ECO:0000256" key="6">
    <source>
        <dbReference type="RuleBase" id="RU361187"/>
    </source>
</evidence>
<dbReference type="Pfam" id="PF04616">
    <property type="entry name" value="Glyco_hydro_43"/>
    <property type="match status" value="1"/>
</dbReference>
<feature type="compositionally biased region" description="Basic and acidic residues" evidence="7">
    <location>
        <begin position="1"/>
        <end position="10"/>
    </location>
</feature>
<evidence type="ECO:0000256" key="4">
    <source>
        <dbReference type="ARBA" id="ARBA00023295"/>
    </source>
</evidence>
<dbReference type="Proteomes" id="UP000567179">
    <property type="component" value="Unassembled WGS sequence"/>
</dbReference>
<evidence type="ECO:0000256" key="5">
    <source>
        <dbReference type="PIRSR" id="PIRSR606710-2"/>
    </source>
</evidence>
<comment type="caution">
    <text evidence="8">The sequence shown here is derived from an EMBL/GenBank/DDBJ whole genome shotgun (WGS) entry which is preliminary data.</text>
</comment>
<keyword evidence="2 6" id="KW-0378">Hydrolase</keyword>
<protein>
    <recommendedName>
        <fullName evidence="10">Glycoside hydrolase family 43 protein</fullName>
    </recommendedName>
</protein>
<dbReference type="PANTHER" id="PTHR43772:SF2">
    <property type="entry name" value="PUTATIVE (AFU_ORTHOLOGUE AFUA_2G04480)-RELATED"/>
    <property type="match status" value="1"/>
</dbReference>
<evidence type="ECO:0008006" key="10">
    <source>
        <dbReference type="Google" id="ProtNLM"/>
    </source>
</evidence>
<keyword evidence="4 6" id="KW-0326">Glycosidase</keyword>
<dbReference type="OrthoDB" id="5211809at2759"/>
<keyword evidence="9" id="KW-1185">Reference proteome</keyword>
<evidence type="ECO:0000256" key="1">
    <source>
        <dbReference type="ARBA" id="ARBA00009865"/>
    </source>
</evidence>
<comment type="similarity">
    <text evidence="1 6">Belongs to the glycosyl hydrolase 43 family.</text>
</comment>
<name>A0A8H5AW28_9AGAR</name>
<dbReference type="EMBL" id="JAACJJ010000056">
    <property type="protein sequence ID" value="KAF5311961.1"/>
    <property type="molecule type" value="Genomic_DNA"/>
</dbReference>
<evidence type="ECO:0000313" key="8">
    <source>
        <dbReference type="EMBL" id="KAF5311961.1"/>
    </source>
</evidence>
<feature type="compositionally biased region" description="Basic residues" evidence="7">
    <location>
        <begin position="20"/>
        <end position="29"/>
    </location>
</feature>
<feature type="region of interest" description="Disordered" evidence="7">
    <location>
        <begin position="1"/>
        <end position="32"/>
    </location>
</feature>
<dbReference type="InterPro" id="IPR006710">
    <property type="entry name" value="Glyco_hydro_43"/>
</dbReference>
<proteinExistence type="inferred from homology"/>
<accession>A0A8H5AW28</accession>
<dbReference type="AlphaFoldDB" id="A0A8H5AW28"/>
<dbReference type="GO" id="GO:0005975">
    <property type="term" value="P:carbohydrate metabolic process"/>
    <property type="evidence" value="ECO:0007669"/>
    <property type="project" value="InterPro"/>
</dbReference>
<feature type="site" description="Important for catalytic activity, responsible for pKa modulation of the active site Glu and correct orientation of both the proton donor and substrate" evidence="5">
    <location>
        <position position="219"/>
    </location>
</feature>
<dbReference type="InterPro" id="IPR052176">
    <property type="entry name" value="Glycosyl_Hydrlase_43_Enz"/>
</dbReference>
<dbReference type="InterPro" id="IPR023296">
    <property type="entry name" value="Glyco_hydro_beta-prop_sf"/>
</dbReference>
<dbReference type="GO" id="GO:0004553">
    <property type="term" value="F:hydrolase activity, hydrolyzing O-glycosyl compounds"/>
    <property type="evidence" value="ECO:0007669"/>
    <property type="project" value="InterPro"/>
</dbReference>